<evidence type="ECO:0000313" key="2">
    <source>
        <dbReference type="Proteomes" id="UP001152300"/>
    </source>
</evidence>
<dbReference type="PANTHER" id="PTHR46224:SF64">
    <property type="entry name" value="IQ MOTIF AND ANKYRIN REPEAT DOMAIN-CONTAINING PROTEIN 1"/>
    <property type="match status" value="1"/>
</dbReference>
<dbReference type="EMBL" id="JAPEIS010000009">
    <property type="protein sequence ID" value="KAJ8062758.1"/>
    <property type="molecule type" value="Genomic_DNA"/>
</dbReference>
<dbReference type="InterPro" id="IPR002110">
    <property type="entry name" value="Ankyrin_rpt"/>
</dbReference>
<dbReference type="InterPro" id="IPR036770">
    <property type="entry name" value="Ankyrin_rpt-contain_sf"/>
</dbReference>
<keyword evidence="2" id="KW-1185">Reference proteome</keyword>
<protein>
    <recommendedName>
        <fullName evidence="3">Ankyrin repeat-containing protein</fullName>
    </recommendedName>
</protein>
<organism evidence="1 2">
    <name type="scientific">Sclerotinia nivalis</name>
    <dbReference type="NCBI Taxonomy" id="352851"/>
    <lineage>
        <taxon>Eukaryota</taxon>
        <taxon>Fungi</taxon>
        <taxon>Dikarya</taxon>
        <taxon>Ascomycota</taxon>
        <taxon>Pezizomycotina</taxon>
        <taxon>Leotiomycetes</taxon>
        <taxon>Helotiales</taxon>
        <taxon>Sclerotiniaceae</taxon>
        <taxon>Sclerotinia</taxon>
    </lineage>
</organism>
<dbReference type="AlphaFoldDB" id="A0A9X0AKS8"/>
<dbReference type="PANTHER" id="PTHR46224">
    <property type="entry name" value="ANKYRIN REPEAT FAMILY PROTEIN"/>
    <property type="match status" value="1"/>
</dbReference>
<dbReference type="Gene3D" id="1.25.40.20">
    <property type="entry name" value="Ankyrin repeat-containing domain"/>
    <property type="match status" value="1"/>
</dbReference>
<proteinExistence type="predicted"/>
<sequence length="201" mass="22006">MGANHSHIMVEAASTGKLDLLEQLLAKENPAEETIQTLLIAAAWKSQTSIVKYLLSNYPSVVLPFEFIRAAIFSSSPELFSALLSKDPAIINRHIETMGTPLAFACFIKRPIEFLEFLLKAGADPNNNAYLLIPTPLESVAARYDDTRVADLLLKYGAELDSETIDIAVSEGDEVMACYLKERRDNMKDSPTTPGPASSSN</sequence>
<accession>A0A9X0AKS8</accession>
<reference evidence="1" key="1">
    <citation type="submission" date="2022-11" db="EMBL/GenBank/DDBJ databases">
        <title>Genome Resource of Sclerotinia nivalis Strain SnTB1, a Plant Pathogen Isolated from American Ginseng.</title>
        <authorList>
            <person name="Fan S."/>
        </authorList>
    </citation>
    <scope>NUCLEOTIDE SEQUENCE</scope>
    <source>
        <strain evidence="1">SnTB1</strain>
    </source>
</reference>
<dbReference type="Proteomes" id="UP001152300">
    <property type="component" value="Unassembled WGS sequence"/>
</dbReference>
<comment type="caution">
    <text evidence="1">The sequence shown here is derived from an EMBL/GenBank/DDBJ whole genome shotgun (WGS) entry which is preliminary data.</text>
</comment>
<dbReference type="SMART" id="SM00248">
    <property type="entry name" value="ANK"/>
    <property type="match status" value="4"/>
</dbReference>
<dbReference type="OrthoDB" id="426293at2759"/>
<gene>
    <name evidence="1" type="ORF">OCU04_008017</name>
</gene>
<evidence type="ECO:0008006" key="3">
    <source>
        <dbReference type="Google" id="ProtNLM"/>
    </source>
</evidence>
<evidence type="ECO:0000313" key="1">
    <source>
        <dbReference type="EMBL" id="KAJ8062758.1"/>
    </source>
</evidence>
<name>A0A9X0AKS8_9HELO</name>
<dbReference type="SUPFAM" id="SSF48403">
    <property type="entry name" value="Ankyrin repeat"/>
    <property type="match status" value="1"/>
</dbReference>
<dbReference type="InterPro" id="IPR051616">
    <property type="entry name" value="Cul2-RING_E3_ligase_SR"/>
</dbReference>